<dbReference type="OrthoDB" id="9986845at2"/>
<evidence type="ECO:0000313" key="2">
    <source>
        <dbReference type="Proteomes" id="UP000004507"/>
    </source>
</evidence>
<dbReference type="Proteomes" id="UP000004507">
    <property type="component" value="Unassembled WGS sequence"/>
</dbReference>
<keyword evidence="2" id="KW-1185">Reference proteome</keyword>
<dbReference type="RefSeq" id="WP_007204028.1">
    <property type="nucleotide sequence ID" value="NZ_CH672414.1"/>
</dbReference>
<evidence type="ECO:0000313" key="1">
    <source>
        <dbReference type="EMBL" id="EAQ05377.1"/>
    </source>
</evidence>
<sequence>MDLKMPKKVSPLNKRKGFVGIDPDQSLNEILELISDRPCPAVCSKFYPDRGHFYMLHRWLACLLLEEGLHERKATPELELAQEHLCHALLCLANNKQADYLSPDRKSGPRHHDDNVREATLCAAARFNYAQLIGLHKGVERWWATIVRKSDPLYKLPTNLGKLIGNVEQGNSIADKSTLLSFYACFIDATPNEAEQHSLLLKEHVERILLP</sequence>
<organism evidence="1 2">
    <name type="scientific">Yoonia vestfoldensis SKA53</name>
    <dbReference type="NCBI Taxonomy" id="314232"/>
    <lineage>
        <taxon>Bacteria</taxon>
        <taxon>Pseudomonadati</taxon>
        <taxon>Pseudomonadota</taxon>
        <taxon>Alphaproteobacteria</taxon>
        <taxon>Rhodobacterales</taxon>
        <taxon>Paracoccaceae</taxon>
        <taxon>Yoonia</taxon>
    </lineage>
</organism>
<dbReference type="AlphaFoldDB" id="A3V914"/>
<gene>
    <name evidence="1" type="ORF">SKA53_00335</name>
</gene>
<dbReference type="EMBL" id="AAMS01000010">
    <property type="protein sequence ID" value="EAQ05377.1"/>
    <property type="molecule type" value="Genomic_DNA"/>
</dbReference>
<dbReference type="HOGENOM" id="CLU_1303645_0_0_5"/>
<dbReference type="eggNOG" id="ENOG5034B4F">
    <property type="taxonomic scope" value="Bacteria"/>
</dbReference>
<accession>A3V914</accession>
<comment type="caution">
    <text evidence="1">The sequence shown here is derived from an EMBL/GenBank/DDBJ whole genome shotgun (WGS) entry which is preliminary data.</text>
</comment>
<name>A3V914_9RHOB</name>
<reference evidence="1 2" key="1">
    <citation type="submission" date="2006-01" db="EMBL/GenBank/DDBJ databases">
        <authorList>
            <person name="Hagstrom A."/>
            <person name="Ferriera S."/>
            <person name="Johnson J."/>
            <person name="Kravitz S."/>
            <person name="Halpern A."/>
            <person name="Remington K."/>
            <person name="Beeson K."/>
            <person name="Tran B."/>
            <person name="Rogers Y.-H."/>
            <person name="Friedman R."/>
            <person name="Venter J.C."/>
        </authorList>
    </citation>
    <scope>NUCLEOTIDE SEQUENCE [LARGE SCALE GENOMIC DNA]</scope>
    <source>
        <strain evidence="1 2">SKA53</strain>
    </source>
</reference>
<dbReference type="STRING" id="314232.SKA53_00335"/>
<proteinExistence type="predicted"/>
<protein>
    <submittedName>
        <fullName evidence="1">Uncharacterized protein</fullName>
    </submittedName>
</protein>